<organism evidence="4 5">
    <name type="scientific">Pseudomicrostroma glucosiphilum</name>
    <dbReference type="NCBI Taxonomy" id="1684307"/>
    <lineage>
        <taxon>Eukaryota</taxon>
        <taxon>Fungi</taxon>
        <taxon>Dikarya</taxon>
        <taxon>Basidiomycota</taxon>
        <taxon>Ustilaginomycotina</taxon>
        <taxon>Exobasidiomycetes</taxon>
        <taxon>Microstromatales</taxon>
        <taxon>Microstromatales incertae sedis</taxon>
        <taxon>Pseudomicrostroma</taxon>
    </lineage>
</organism>
<dbReference type="STRING" id="1684307.A0A316UAB7"/>
<dbReference type="InterPro" id="IPR009349">
    <property type="entry name" value="TRIP4/RQT4_C2HC5_Znf"/>
</dbReference>
<proteinExistence type="predicted"/>
<feature type="compositionally biased region" description="Low complexity" evidence="2">
    <location>
        <begin position="151"/>
        <end position="162"/>
    </location>
</feature>
<protein>
    <recommendedName>
        <fullName evidence="3">TRIP4/RQT4 C2HC5-type zinc finger domain-containing protein</fullName>
    </recommendedName>
</protein>
<feature type="compositionally biased region" description="Acidic residues" evidence="2">
    <location>
        <begin position="486"/>
        <end position="500"/>
    </location>
</feature>
<evidence type="ECO:0000256" key="2">
    <source>
        <dbReference type="SAM" id="MobiDB-lite"/>
    </source>
</evidence>
<gene>
    <name evidence="4" type="ORF">BCV69DRAFT_297976</name>
</gene>
<keyword evidence="1" id="KW-0175">Coiled coil</keyword>
<feature type="domain" description="TRIP4/RQT4 C2HC5-type zinc finger" evidence="3">
    <location>
        <begin position="220"/>
        <end position="276"/>
    </location>
</feature>
<keyword evidence="5" id="KW-1185">Reference proteome</keyword>
<feature type="coiled-coil region" evidence="1">
    <location>
        <begin position="288"/>
        <end position="315"/>
    </location>
</feature>
<accession>A0A316UAB7</accession>
<evidence type="ECO:0000313" key="4">
    <source>
        <dbReference type="EMBL" id="PWN21764.1"/>
    </source>
</evidence>
<feature type="compositionally biased region" description="Acidic residues" evidence="2">
    <location>
        <begin position="412"/>
        <end position="421"/>
    </location>
</feature>
<feature type="compositionally biased region" description="Low complexity" evidence="2">
    <location>
        <begin position="82"/>
        <end position="99"/>
    </location>
</feature>
<reference evidence="4 5" key="1">
    <citation type="journal article" date="2018" name="Mol. Biol. Evol.">
        <title>Broad Genomic Sampling Reveals a Smut Pathogenic Ancestry of the Fungal Clade Ustilaginomycotina.</title>
        <authorList>
            <person name="Kijpornyongpan T."/>
            <person name="Mondo S.J."/>
            <person name="Barry K."/>
            <person name="Sandor L."/>
            <person name="Lee J."/>
            <person name="Lipzen A."/>
            <person name="Pangilinan J."/>
            <person name="LaButti K."/>
            <person name="Hainaut M."/>
            <person name="Henrissat B."/>
            <person name="Grigoriev I.V."/>
            <person name="Spatafora J.W."/>
            <person name="Aime M.C."/>
        </authorList>
    </citation>
    <scope>NUCLEOTIDE SEQUENCE [LARGE SCALE GENOMIC DNA]</scope>
    <source>
        <strain evidence="4 5">MCA 4718</strain>
    </source>
</reference>
<sequence>MVLSDQAAVQQIAGFTGLDNETVSTQILPYVKKLPDAQALRHHLIDLIGPGSAQTTFVKQLVDTQFPPPPPPQPVSHSKPTQSSGSSSNAKSGQSSSNAPVDLSKAFGSSGAVYVKDRGQKSYTPRSAARTPQEGLSRANTPLGTKTPPIGGVTTSSAGSSSHFGDKQHAAAPGQAPSSSQQPFQLAPSEEMKMLNDEIAELTGDGRESISAQNPKRKSRTCYCQGRVHPLFKRRPICLSCGLLLCSMNTPTPFSPDAGCPSCSTILLPPAERSALLSSLISQRDEAEQRALARVEHVRAERERAKEEKRAVASQELFPELSGGDAAARERARQLSIALGRKPRDDGGMRAVERKARVLTIGKKGKVTVGSTKKPAVAKSKQPATTSASAQAAQATGSQVEEDTEATHPQSDEDDDEAEAEELLRLGYVLDQDEDALHAGEDPESHRVPPEGVPGRAFFNPYLSWAGEEDTKEEKVRYLPPGERPTDDEVGDVEGDEDMEKEQGGKGSAEGAKGRAVPGAATSANGGKGRKRNKKKGGTDGA</sequence>
<evidence type="ECO:0000313" key="5">
    <source>
        <dbReference type="Proteomes" id="UP000245942"/>
    </source>
</evidence>
<dbReference type="GeneID" id="37015905"/>
<dbReference type="EMBL" id="KZ819324">
    <property type="protein sequence ID" value="PWN21764.1"/>
    <property type="molecule type" value="Genomic_DNA"/>
</dbReference>
<dbReference type="Proteomes" id="UP000245942">
    <property type="component" value="Unassembled WGS sequence"/>
</dbReference>
<feature type="compositionally biased region" description="Low complexity" evidence="2">
    <location>
        <begin position="368"/>
        <end position="396"/>
    </location>
</feature>
<feature type="compositionally biased region" description="Low complexity" evidence="2">
    <location>
        <begin position="170"/>
        <end position="185"/>
    </location>
</feature>
<evidence type="ECO:0000256" key="1">
    <source>
        <dbReference type="SAM" id="Coils"/>
    </source>
</evidence>
<feature type="region of interest" description="Disordered" evidence="2">
    <location>
        <begin position="117"/>
        <end position="185"/>
    </location>
</feature>
<dbReference type="OrthoDB" id="338816at2759"/>
<dbReference type="GO" id="GO:0180022">
    <property type="term" value="C:RQC-trigger complex"/>
    <property type="evidence" value="ECO:0007669"/>
    <property type="project" value="InterPro"/>
</dbReference>
<feature type="compositionally biased region" description="Basic and acidic residues" evidence="2">
    <location>
        <begin position="435"/>
        <end position="449"/>
    </location>
</feature>
<dbReference type="GO" id="GO:0008270">
    <property type="term" value="F:zinc ion binding"/>
    <property type="evidence" value="ECO:0007669"/>
    <property type="project" value="InterPro"/>
</dbReference>
<feature type="region of interest" description="Disordered" evidence="2">
    <location>
        <begin position="62"/>
        <end position="104"/>
    </location>
</feature>
<name>A0A316UAB7_9BASI</name>
<feature type="region of interest" description="Disordered" evidence="2">
    <location>
        <begin position="368"/>
        <end position="542"/>
    </location>
</feature>
<dbReference type="RefSeq" id="XP_025348924.1">
    <property type="nucleotide sequence ID" value="XM_025494171.1"/>
</dbReference>
<dbReference type="AlphaFoldDB" id="A0A316UAB7"/>
<dbReference type="GO" id="GO:0005634">
    <property type="term" value="C:nucleus"/>
    <property type="evidence" value="ECO:0007669"/>
    <property type="project" value="InterPro"/>
</dbReference>
<dbReference type="GO" id="GO:0072344">
    <property type="term" value="P:rescue of stalled ribosome"/>
    <property type="evidence" value="ECO:0007669"/>
    <property type="project" value="InterPro"/>
</dbReference>
<dbReference type="Pfam" id="PF06221">
    <property type="entry name" value="zf-C2HC5"/>
    <property type="match status" value="1"/>
</dbReference>
<evidence type="ECO:0000259" key="3">
    <source>
        <dbReference type="Pfam" id="PF06221"/>
    </source>
</evidence>